<sequence length="792" mass="85173">MPLAGINGYSISPHAHIEGGQFYSSNAEHSNYLLVQFQSPLDHERYEEIHTLSLHTLEYLGENTYRCQYEPEDLQQIRTLPFVIYANVYHPAYVIQPSLKTKINTSLADYETEPGRLYHVSVVLHSENEGEHGKSMLADLLRVEKHLLEADWKCIHAHLTAQQIDAAAALDQVLAIEEILPLSYQLFQARQDIHLPRARLFGSVPYRGQGQVIAIADQGIDGGRYIINKGRSDAEVKGDGNDHPAFSGRILDRIAENRKAADYTGLTPDKDTLLRLTTRDSISSHGTHVSGCALGNGNASPYGQVQGAAPAASLVMFSISSERGVPFIENLTALLKRAYHHLRAPRIINFSQAPTNWQDKPAVYNATLAATADAFVWANQDILIVASAGNFGAKTPAPYGQISGMGLAKNVLTVGACQTSHSLAWGVGLDKQNRHLQYRRKGPRGNPDTMAYFSSRGPAYTGTGAADTAPFRWKPDVVAPGTAILSAKARGSTGPGDGSKFGTSANNDYVFDSGTSFAAPIVAGVAALLRQAVMTRRGREGRVTAALIKALMVNTTDDIQTKLPAASPIPYVAGAPAPFGPDPLPGRAPAPVLPVDPSGSTDSDDSDDPGVPPPAFLSDPKVNAAPDATQGFGRINAERALTNVTDTTNCWFLDDVPCSFVATAPWSRTVNIPPKPAGARGWKLSVTMSYTDLPGATLQNVLELSITYTMISSTGGHTAITRYGNDMAVQGELPRPSEQPDTNNTVQKIVWNLVPAGQNVRIAVTCTRFTIIPTPLGTVTPTFAIVSMLERV</sequence>
<dbReference type="PROSITE" id="PS00138">
    <property type="entry name" value="SUBTILASE_SER"/>
    <property type="match status" value="1"/>
</dbReference>
<dbReference type="AlphaFoldDB" id="A0AAN6DRI5"/>
<dbReference type="InterPro" id="IPR023828">
    <property type="entry name" value="Peptidase_S8_Ser-AS"/>
</dbReference>
<keyword evidence="2 7" id="KW-0645">Protease</keyword>
<dbReference type="InterPro" id="IPR022398">
    <property type="entry name" value="Peptidase_S8_His-AS"/>
</dbReference>
<comment type="similarity">
    <text evidence="1 7">Belongs to the peptidase S8 family.</text>
</comment>
<evidence type="ECO:0000256" key="4">
    <source>
        <dbReference type="ARBA" id="ARBA00022801"/>
    </source>
</evidence>
<evidence type="ECO:0000256" key="8">
    <source>
        <dbReference type="SAM" id="MobiDB-lite"/>
    </source>
</evidence>
<dbReference type="GO" id="GO:0004252">
    <property type="term" value="F:serine-type endopeptidase activity"/>
    <property type="evidence" value="ECO:0007669"/>
    <property type="project" value="UniProtKB-UniRule"/>
</dbReference>
<dbReference type="SUPFAM" id="SSF52743">
    <property type="entry name" value="Subtilisin-like"/>
    <property type="match status" value="1"/>
</dbReference>
<evidence type="ECO:0000256" key="1">
    <source>
        <dbReference type="ARBA" id="ARBA00011073"/>
    </source>
</evidence>
<dbReference type="EMBL" id="MU404357">
    <property type="protein sequence ID" value="KAI1610921.1"/>
    <property type="molecule type" value="Genomic_DNA"/>
</dbReference>
<dbReference type="Gene3D" id="3.40.50.200">
    <property type="entry name" value="Peptidase S8/S53 domain"/>
    <property type="match status" value="1"/>
</dbReference>
<keyword evidence="5 7" id="KW-0720">Serine protease</keyword>
<dbReference type="InterPro" id="IPR000209">
    <property type="entry name" value="Peptidase_S8/S53_dom"/>
</dbReference>
<feature type="domain" description="Peptidase S8/S53" evidence="9">
    <location>
        <begin position="208"/>
        <end position="559"/>
    </location>
</feature>
<name>A0AAN6DRI5_9EURO</name>
<feature type="active site" description="Charge relay system" evidence="7">
    <location>
        <position position="217"/>
    </location>
</feature>
<feature type="active site" description="Charge relay system" evidence="7">
    <location>
        <position position="285"/>
    </location>
</feature>
<dbReference type="InterPro" id="IPR051048">
    <property type="entry name" value="Peptidase_S8/S53_subtilisin"/>
</dbReference>
<keyword evidence="3" id="KW-0732">Signal</keyword>
<evidence type="ECO:0000313" key="10">
    <source>
        <dbReference type="EMBL" id="KAI1610921.1"/>
    </source>
</evidence>
<dbReference type="GO" id="GO:0006508">
    <property type="term" value="P:proteolysis"/>
    <property type="evidence" value="ECO:0007669"/>
    <property type="project" value="UniProtKB-KW"/>
</dbReference>
<feature type="compositionally biased region" description="Pro residues" evidence="8">
    <location>
        <begin position="580"/>
        <end position="594"/>
    </location>
</feature>
<dbReference type="PROSITE" id="PS00137">
    <property type="entry name" value="SUBTILASE_HIS"/>
    <property type="match status" value="1"/>
</dbReference>
<evidence type="ECO:0000259" key="9">
    <source>
        <dbReference type="Pfam" id="PF00082"/>
    </source>
</evidence>
<keyword evidence="6" id="KW-0865">Zymogen</keyword>
<evidence type="ECO:0000256" key="7">
    <source>
        <dbReference type="PROSITE-ProRule" id="PRU01240"/>
    </source>
</evidence>
<dbReference type="CDD" id="cd04842">
    <property type="entry name" value="Peptidases_S8_Kp43_protease"/>
    <property type="match status" value="1"/>
</dbReference>
<evidence type="ECO:0000256" key="3">
    <source>
        <dbReference type="ARBA" id="ARBA00022729"/>
    </source>
</evidence>
<dbReference type="InterPro" id="IPR034058">
    <property type="entry name" value="TagA/B/C/D_pept_dom"/>
</dbReference>
<organism evidence="10 11">
    <name type="scientific">Exophiala viscosa</name>
    <dbReference type="NCBI Taxonomy" id="2486360"/>
    <lineage>
        <taxon>Eukaryota</taxon>
        <taxon>Fungi</taxon>
        <taxon>Dikarya</taxon>
        <taxon>Ascomycota</taxon>
        <taxon>Pezizomycotina</taxon>
        <taxon>Eurotiomycetes</taxon>
        <taxon>Chaetothyriomycetidae</taxon>
        <taxon>Chaetothyriales</taxon>
        <taxon>Herpotrichiellaceae</taxon>
        <taxon>Exophiala</taxon>
    </lineage>
</organism>
<evidence type="ECO:0000313" key="11">
    <source>
        <dbReference type="Proteomes" id="UP001203852"/>
    </source>
</evidence>
<comment type="caution">
    <text evidence="10">The sequence shown here is derived from an EMBL/GenBank/DDBJ whole genome shotgun (WGS) entry which is preliminary data.</text>
</comment>
<reference evidence="10" key="1">
    <citation type="journal article" date="2022" name="bioRxiv">
        <title>Deciphering the potential niche of two novel black yeast fungi from a biological soil crust based on their genomes, phenotypes, and melanin regulation.</title>
        <authorList>
            <consortium name="DOE Joint Genome Institute"/>
            <person name="Carr E.C."/>
            <person name="Barton Q."/>
            <person name="Grambo S."/>
            <person name="Sullivan M."/>
            <person name="Renfro C.M."/>
            <person name="Kuo A."/>
            <person name="Pangilinan J."/>
            <person name="Lipzen A."/>
            <person name="Keymanesh K."/>
            <person name="Savage E."/>
            <person name="Barry K."/>
            <person name="Grigoriev I.V."/>
            <person name="Riekhof W.R."/>
            <person name="Harris S.S."/>
        </authorList>
    </citation>
    <scope>NUCLEOTIDE SEQUENCE</scope>
    <source>
        <strain evidence="10">JF 03-4F</strain>
    </source>
</reference>
<gene>
    <name evidence="10" type="ORF">EDD36DRAFT_497791</name>
</gene>
<dbReference type="InterPro" id="IPR036852">
    <property type="entry name" value="Peptidase_S8/S53_dom_sf"/>
</dbReference>
<dbReference type="PRINTS" id="PR00723">
    <property type="entry name" value="SUBTILISIN"/>
</dbReference>
<accession>A0AAN6DRI5</accession>
<feature type="region of interest" description="Disordered" evidence="8">
    <location>
        <begin position="580"/>
        <end position="623"/>
    </location>
</feature>
<dbReference type="PANTHER" id="PTHR43399:SF4">
    <property type="entry name" value="CELL WALL-ASSOCIATED PROTEASE"/>
    <property type="match status" value="1"/>
</dbReference>
<dbReference type="PROSITE" id="PS51892">
    <property type="entry name" value="SUBTILASE"/>
    <property type="match status" value="1"/>
</dbReference>
<dbReference type="Gene3D" id="2.60.120.380">
    <property type="match status" value="1"/>
</dbReference>
<dbReference type="InterPro" id="IPR015500">
    <property type="entry name" value="Peptidase_S8_subtilisin-rel"/>
</dbReference>
<evidence type="ECO:0000256" key="2">
    <source>
        <dbReference type="ARBA" id="ARBA00022670"/>
    </source>
</evidence>
<evidence type="ECO:0000256" key="6">
    <source>
        <dbReference type="ARBA" id="ARBA00023145"/>
    </source>
</evidence>
<evidence type="ECO:0000256" key="5">
    <source>
        <dbReference type="ARBA" id="ARBA00022825"/>
    </source>
</evidence>
<protein>
    <submittedName>
        <fullName evidence="10">Peptidase S8/S53 domain-containing protein</fullName>
    </submittedName>
</protein>
<dbReference type="Proteomes" id="UP001203852">
    <property type="component" value="Unassembled WGS sequence"/>
</dbReference>
<dbReference type="Pfam" id="PF00082">
    <property type="entry name" value="Peptidase_S8"/>
    <property type="match status" value="1"/>
</dbReference>
<keyword evidence="11" id="KW-1185">Reference proteome</keyword>
<proteinExistence type="inferred from homology"/>
<dbReference type="PANTHER" id="PTHR43399">
    <property type="entry name" value="SUBTILISIN-RELATED"/>
    <property type="match status" value="1"/>
</dbReference>
<keyword evidence="4 7" id="KW-0378">Hydrolase</keyword>
<feature type="active site" description="Charge relay system" evidence="7">
    <location>
        <position position="516"/>
    </location>
</feature>